<comment type="caution">
    <text evidence="2">The sequence shown here is derived from an EMBL/GenBank/DDBJ whole genome shotgun (WGS) entry which is preliminary data.</text>
</comment>
<proteinExistence type="predicted"/>
<dbReference type="STRING" id="394096.DB31_0213"/>
<gene>
    <name evidence="2" type="ORF">DB31_0213</name>
</gene>
<dbReference type="OrthoDB" id="5377973at2"/>
<name>A0A085WW89_9BACT</name>
<evidence type="ECO:0000313" key="3">
    <source>
        <dbReference type="Proteomes" id="UP000028725"/>
    </source>
</evidence>
<evidence type="ECO:0000313" key="2">
    <source>
        <dbReference type="EMBL" id="KFE71952.1"/>
    </source>
</evidence>
<organism evidence="2 3">
    <name type="scientific">Hyalangium minutum</name>
    <dbReference type="NCBI Taxonomy" id="394096"/>
    <lineage>
        <taxon>Bacteria</taxon>
        <taxon>Pseudomonadati</taxon>
        <taxon>Myxococcota</taxon>
        <taxon>Myxococcia</taxon>
        <taxon>Myxococcales</taxon>
        <taxon>Cystobacterineae</taxon>
        <taxon>Archangiaceae</taxon>
        <taxon>Hyalangium</taxon>
    </lineage>
</organism>
<feature type="chain" id="PRO_5001800198" description="Lipoprotein" evidence="1">
    <location>
        <begin position="27"/>
        <end position="511"/>
    </location>
</feature>
<reference evidence="2 3" key="1">
    <citation type="submission" date="2014-04" db="EMBL/GenBank/DDBJ databases">
        <title>Genome assembly of Hyalangium minutum DSM 14724.</title>
        <authorList>
            <person name="Sharma G."/>
            <person name="Subramanian S."/>
        </authorList>
    </citation>
    <scope>NUCLEOTIDE SEQUENCE [LARGE SCALE GENOMIC DNA]</scope>
    <source>
        <strain evidence="2 3">DSM 14724</strain>
    </source>
</reference>
<dbReference type="EMBL" id="JMCB01000001">
    <property type="protein sequence ID" value="KFE71952.1"/>
    <property type="molecule type" value="Genomic_DNA"/>
</dbReference>
<evidence type="ECO:0008006" key="4">
    <source>
        <dbReference type="Google" id="ProtNLM"/>
    </source>
</evidence>
<evidence type="ECO:0000256" key="1">
    <source>
        <dbReference type="SAM" id="SignalP"/>
    </source>
</evidence>
<dbReference type="AlphaFoldDB" id="A0A085WW89"/>
<dbReference type="RefSeq" id="WP_044180779.1">
    <property type="nucleotide sequence ID" value="NZ_JMCB01000001.1"/>
</dbReference>
<sequence length="511" mass="55154">MLRSPYRPRPLHLAALLVPLSLLPLACKPEPEPIPIPDPGEEDPDAVYGQRLIHRRKDTGDEVVQDATGVRSTLAVLIPRGESVETQPSVPRQDEVIQFNDVPLGPYFLKRGTDWYILTEHRQLNLDEYLLGRAGVVTVPEAIPLTLSVEGLAPMDPYQDFDLVVPNAGAAGVIRLSSTPTPGGTSLTGQGAEYRSAFGRQEVIDSALGDRLYMLQKLRRSSGDFNYFAAARALTLTDVTFRPGDPSAPVSGTFSEFPARQLTVDWRRSSFEAHRAAVHPQAVSLPETSVRHSLIVSPAAGGLSEGVVGYAGELISGNIPASSQDVTLSLEYINPYPSSWGTVASVVHRYQVPVRVPPQGPSGTLGVSLKEQAELSAFTSGPVQARLSPPTQLQVDGAHAQEERALTSLTPVFTWGPPALGTADLYELRIFRVYASPSSPDVARTETVATFLTAQRQLRVPPDVLQPQQAYAVRIAAIRTPGRDLTQTPFRADSLVDTSLAEALTSVLTTP</sequence>
<keyword evidence="3" id="KW-1185">Reference proteome</keyword>
<keyword evidence="1" id="KW-0732">Signal</keyword>
<dbReference type="Proteomes" id="UP000028725">
    <property type="component" value="Unassembled WGS sequence"/>
</dbReference>
<accession>A0A085WW89</accession>
<feature type="signal peptide" evidence="1">
    <location>
        <begin position="1"/>
        <end position="26"/>
    </location>
</feature>
<protein>
    <recommendedName>
        <fullName evidence="4">Lipoprotein</fullName>
    </recommendedName>
</protein>